<organism evidence="1 2">
    <name type="scientific">Vagococcus coleopterorum</name>
    <dbReference type="NCBI Taxonomy" id="2714946"/>
    <lineage>
        <taxon>Bacteria</taxon>
        <taxon>Bacillati</taxon>
        <taxon>Bacillota</taxon>
        <taxon>Bacilli</taxon>
        <taxon>Lactobacillales</taxon>
        <taxon>Enterococcaceae</taxon>
        <taxon>Vagococcus</taxon>
    </lineage>
</organism>
<dbReference type="RefSeq" id="WP_166007845.1">
    <property type="nucleotide sequence ID" value="NZ_CP049886.1"/>
</dbReference>
<protein>
    <recommendedName>
        <fullName evidence="3">DUF937 domain-containing protein</fullName>
    </recommendedName>
</protein>
<evidence type="ECO:0000313" key="2">
    <source>
        <dbReference type="Proteomes" id="UP000500890"/>
    </source>
</evidence>
<evidence type="ECO:0000313" key="1">
    <source>
        <dbReference type="EMBL" id="QIL46456.1"/>
    </source>
</evidence>
<reference evidence="1 2" key="1">
    <citation type="submission" date="2020-03" db="EMBL/GenBank/DDBJ databases">
        <title>Vagococcus sp. nov., isolated from beetles.</title>
        <authorList>
            <person name="Hyun D.-W."/>
            <person name="Bae J.-W."/>
        </authorList>
    </citation>
    <scope>NUCLEOTIDE SEQUENCE [LARGE SCALE GENOMIC DNA]</scope>
    <source>
        <strain evidence="1 2">HDW17A</strain>
    </source>
</reference>
<proteinExistence type="predicted"/>
<dbReference type="EMBL" id="CP049886">
    <property type="protein sequence ID" value="QIL46456.1"/>
    <property type="molecule type" value="Genomic_DNA"/>
</dbReference>
<keyword evidence="2" id="KW-1185">Reference proteome</keyword>
<dbReference type="AlphaFoldDB" id="A0A6G8AN79"/>
<evidence type="ECO:0008006" key="3">
    <source>
        <dbReference type="Google" id="ProtNLM"/>
    </source>
</evidence>
<name>A0A6G8AN79_9ENTE</name>
<dbReference type="KEGG" id="vah:G7081_04915"/>
<dbReference type="Proteomes" id="UP000500890">
    <property type="component" value="Chromosome"/>
</dbReference>
<gene>
    <name evidence="1" type="ORF">G7081_04915</name>
</gene>
<sequence length="196" mass="20543">MGLLTDLLGATGLDQNKQDIYLNEAGPAPAGSAQESIQNQLETLDKAARGIPLEAGQKAAIDITDLIKEAAKKGQTKVEYEAPDLGDILGSIFGQGQSPKVEQHRQSGGLGDILGDILGGKPSTQQAPKTPDLGDILGGMFGGNQTKVQEQKSGMNDVFGDILGQLGKELTQKGAKTQVNGNKMNIDITDILGMFK</sequence>
<accession>A0A6G8AN79</accession>